<dbReference type="EMBL" id="FUZZ01000001">
    <property type="protein sequence ID" value="SKC99140.1"/>
    <property type="molecule type" value="Genomic_DNA"/>
</dbReference>
<proteinExistence type="predicted"/>
<organism evidence="1 2">
    <name type="scientific">Chitinophaga ginsengisegetis</name>
    <dbReference type="NCBI Taxonomy" id="393003"/>
    <lineage>
        <taxon>Bacteria</taxon>
        <taxon>Pseudomonadati</taxon>
        <taxon>Bacteroidota</taxon>
        <taxon>Chitinophagia</taxon>
        <taxon>Chitinophagales</taxon>
        <taxon>Chitinophagaceae</taxon>
        <taxon>Chitinophaga</taxon>
    </lineage>
</organism>
<gene>
    <name evidence="1" type="ORF">SAMN05660461_1381</name>
</gene>
<protein>
    <submittedName>
        <fullName evidence="1">Uncharacterized protein</fullName>
    </submittedName>
</protein>
<dbReference type="STRING" id="393003.SAMN05660461_1381"/>
<reference evidence="1 2" key="1">
    <citation type="submission" date="2017-02" db="EMBL/GenBank/DDBJ databases">
        <authorList>
            <person name="Peterson S.W."/>
        </authorList>
    </citation>
    <scope>NUCLEOTIDE SEQUENCE [LARGE SCALE GENOMIC DNA]</scope>
    <source>
        <strain evidence="1 2">DSM 18108</strain>
    </source>
</reference>
<dbReference type="Proteomes" id="UP000190166">
    <property type="component" value="Unassembled WGS sequence"/>
</dbReference>
<name>A0A1T5NF29_9BACT</name>
<accession>A0A1T5NF29</accession>
<evidence type="ECO:0000313" key="2">
    <source>
        <dbReference type="Proteomes" id="UP000190166"/>
    </source>
</evidence>
<dbReference type="RefSeq" id="WP_079468649.1">
    <property type="nucleotide sequence ID" value="NZ_FUZZ01000001.1"/>
</dbReference>
<sequence>MKRLVLVLSLISLYYFTYGQNYVELDLSSKSGDKTIGLTTPGVKLINMSLQNKYRVRVTVQQEKGSSSQFGDEAGADSCNEAHPKIVKLITSLQAEKDEVKVAEWITLINDSLSDKSLGKCKDDLQKAAAKVIEKTMKEYSFESLTANFSLKKNQNIIVTVDAVDDKGNNLDKHWEFMLRTPRSVSYITHFGFTFSPNIIKEPSQYFSKAAGKSISSPDVDSFTIKRRNNNGTDFWKDLSITANFLMPINLNRKQEELNNFNLAWCAGFGVSGDARFTVFTGPSMLVSDWAALTLGFGASYAYKLKGEYEEGQGLLQSLDFDQLHERGIRPTVLLSFSFRFSREQLGKAIEKIGGK</sequence>
<evidence type="ECO:0000313" key="1">
    <source>
        <dbReference type="EMBL" id="SKC99140.1"/>
    </source>
</evidence>
<dbReference type="AlphaFoldDB" id="A0A1T5NF29"/>
<keyword evidence="2" id="KW-1185">Reference proteome</keyword>